<dbReference type="AlphaFoldDB" id="A0A4Q9VET9"/>
<proteinExistence type="predicted"/>
<organism evidence="2 3">
    <name type="scientific">Siculibacillus lacustris</name>
    <dbReference type="NCBI Taxonomy" id="1549641"/>
    <lineage>
        <taxon>Bacteria</taxon>
        <taxon>Pseudomonadati</taxon>
        <taxon>Pseudomonadota</taxon>
        <taxon>Alphaproteobacteria</taxon>
        <taxon>Hyphomicrobiales</taxon>
        <taxon>Ancalomicrobiaceae</taxon>
        <taxon>Siculibacillus</taxon>
    </lineage>
</organism>
<gene>
    <name evidence="2" type="ORF">EYW49_20480</name>
</gene>
<keyword evidence="3" id="KW-1185">Reference proteome</keyword>
<evidence type="ECO:0000313" key="2">
    <source>
        <dbReference type="EMBL" id="TBW33338.1"/>
    </source>
</evidence>
<sequence>MNITLEMVGAFVAICGVIAVVAGIFIARFGKVDDRCASIEKDLAASKLKAAESYVTITALASFDERLARTEERVLAETRSLRSDLQSVLSRPIRRSRVALAEGGDD</sequence>
<protein>
    <submittedName>
        <fullName evidence="2">Uncharacterized protein</fullName>
    </submittedName>
</protein>
<dbReference type="Proteomes" id="UP000292781">
    <property type="component" value="Unassembled WGS sequence"/>
</dbReference>
<dbReference type="EMBL" id="SJFN01000045">
    <property type="protein sequence ID" value="TBW33338.1"/>
    <property type="molecule type" value="Genomic_DNA"/>
</dbReference>
<evidence type="ECO:0000256" key="1">
    <source>
        <dbReference type="SAM" id="Phobius"/>
    </source>
</evidence>
<name>A0A4Q9VET9_9HYPH</name>
<comment type="caution">
    <text evidence="2">The sequence shown here is derived from an EMBL/GenBank/DDBJ whole genome shotgun (WGS) entry which is preliminary data.</text>
</comment>
<dbReference type="RefSeq" id="WP_131311494.1">
    <property type="nucleotide sequence ID" value="NZ_SJFN01000045.1"/>
</dbReference>
<accession>A0A4Q9VET9</accession>
<keyword evidence="1" id="KW-0812">Transmembrane</keyword>
<keyword evidence="1" id="KW-1133">Transmembrane helix</keyword>
<keyword evidence="1" id="KW-0472">Membrane</keyword>
<evidence type="ECO:0000313" key="3">
    <source>
        <dbReference type="Proteomes" id="UP000292781"/>
    </source>
</evidence>
<reference evidence="2 3" key="1">
    <citation type="submission" date="2019-02" db="EMBL/GenBank/DDBJ databases">
        <title>Siculibacillus lacustris gen. nov., sp. nov., a new rosette-forming bacterium isolated from a freshwater crater lake (Lake St. Ana, Romania).</title>
        <authorList>
            <person name="Felfoldi T."/>
            <person name="Marton Z."/>
            <person name="Szabo A."/>
            <person name="Mentes A."/>
            <person name="Boka K."/>
            <person name="Marialigeti K."/>
            <person name="Mathe I."/>
            <person name="Koncz M."/>
            <person name="Schumann P."/>
            <person name="Toth E."/>
        </authorList>
    </citation>
    <scope>NUCLEOTIDE SEQUENCE [LARGE SCALE GENOMIC DNA]</scope>
    <source>
        <strain evidence="2 3">SA-279</strain>
    </source>
</reference>
<feature type="transmembrane region" description="Helical" evidence="1">
    <location>
        <begin position="6"/>
        <end position="27"/>
    </location>
</feature>